<comment type="caution">
    <text evidence="2">The sequence shown here is derived from an EMBL/GenBank/DDBJ whole genome shotgun (WGS) entry which is preliminary data.</text>
</comment>
<dbReference type="EMBL" id="AZFW01000037">
    <property type="protein sequence ID" value="KRM28082.1"/>
    <property type="molecule type" value="Genomic_DNA"/>
</dbReference>
<proteinExistence type="predicted"/>
<reference evidence="2 3" key="1">
    <citation type="journal article" date="2015" name="Genome Announc.">
        <title>Expanding the biotechnology potential of lactobacilli through comparative genomics of 213 strains and associated genera.</title>
        <authorList>
            <person name="Sun Z."/>
            <person name="Harris H.M."/>
            <person name="McCann A."/>
            <person name="Guo C."/>
            <person name="Argimon S."/>
            <person name="Zhang W."/>
            <person name="Yang X."/>
            <person name="Jeffery I.B."/>
            <person name="Cooney J.C."/>
            <person name="Kagawa T.F."/>
            <person name="Liu W."/>
            <person name="Song Y."/>
            <person name="Salvetti E."/>
            <person name="Wrobel A."/>
            <person name="Rasinkangas P."/>
            <person name="Parkhill J."/>
            <person name="Rea M.C."/>
            <person name="O'Sullivan O."/>
            <person name="Ritari J."/>
            <person name="Douillard F.P."/>
            <person name="Paul Ross R."/>
            <person name="Yang R."/>
            <person name="Briner A.E."/>
            <person name="Felis G.E."/>
            <person name="de Vos W.M."/>
            <person name="Barrangou R."/>
            <person name="Klaenhammer T.R."/>
            <person name="Caufield P.W."/>
            <person name="Cui Y."/>
            <person name="Zhang H."/>
            <person name="O'Toole P.W."/>
        </authorList>
    </citation>
    <scope>NUCLEOTIDE SEQUENCE [LARGE SCALE GENOMIC DNA]</scope>
    <source>
        <strain evidence="2 3">DSM 16991</strain>
    </source>
</reference>
<dbReference type="AlphaFoldDB" id="A0A0R1XDF1"/>
<protein>
    <recommendedName>
        <fullName evidence="4">DUF5808 domain-containing protein</fullName>
    </recommendedName>
</protein>
<evidence type="ECO:0000256" key="1">
    <source>
        <dbReference type="SAM" id="Phobius"/>
    </source>
</evidence>
<dbReference type="PATRIC" id="fig|1122147.4.peg.2248"/>
<evidence type="ECO:0008006" key="4">
    <source>
        <dbReference type="Google" id="ProtNLM"/>
    </source>
</evidence>
<dbReference type="OrthoDB" id="157646at2"/>
<gene>
    <name evidence="2" type="ORF">FC91_GL002173</name>
</gene>
<evidence type="ECO:0000313" key="2">
    <source>
        <dbReference type="EMBL" id="KRM28082.1"/>
    </source>
</evidence>
<organism evidence="2 3">
    <name type="scientific">Schleiferilactobacillus harbinensis DSM 16991</name>
    <dbReference type="NCBI Taxonomy" id="1122147"/>
    <lineage>
        <taxon>Bacteria</taxon>
        <taxon>Bacillati</taxon>
        <taxon>Bacillota</taxon>
        <taxon>Bacilli</taxon>
        <taxon>Lactobacillales</taxon>
        <taxon>Lactobacillaceae</taxon>
        <taxon>Schleiferilactobacillus</taxon>
    </lineage>
</organism>
<evidence type="ECO:0000313" key="3">
    <source>
        <dbReference type="Proteomes" id="UP000050949"/>
    </source>
</evidence>
<keyword evidence="1" id="KW-1133">Transmembrane helix</keyword>
<feature type="transmembrane region" description="Helical" evidence="1">
    <location>
        <begin position="30"/>
        <end position="51"/>
    </location>
</feature>
<keyword evidence="1" id="KW-0812">Transmembrane</keyword>
<dbReference type="RefSeq" id="WP_155827911.1">
    <property type="nucleotide sequence ID" value="NZ_AUEH01000029.1"/>
</dbReference>
<sequence length="55" mass="6062">MAQKKFFNHEPLFTARSFGLGWNINIHNPIGLLICVALAAVIIGMVIFSILHNGL</sequence>
<dbReference type="Proteomes" id="UP000050949">
    <property type="component" value="Unassembled WGS sequence"/>
</dbReference>
<name>A0A0R1XDF1_9LACO</name>
<keyword evidence="1" id="KW-0472">Membrane</keyword>
<accession>A0A0R1XDF1</accession>